<gene>
    <name evidence="1" type="ORF">NM208_g390</name>
</gene>
<dbReference type="EMBL" id="JANRMS010000017">
    <property type="protein sequence ID" value="KAJ3549658.1"/>
    <property type="molecule type" value="Genomic_DNA"/>
</dbReference>
<dbReference type="Proteomes" id="UP001148629">
    <property type="component" value="Unassembled WGS sequence"/>
</dbReference>
<sequence length="395" mass="42990">MTFLINDLKAYHKHFFQYQALPINKTLTMSSLVSTPNTSPTPDQPGHWVVTKFGKPDVLKWEIWDPTPEVSGDKVLVRIIVAGIAGVDNIQRAGGYPIDPRAHKPGFTTGYDLVGEIIAMGSSVPEDSNLRIGDRVASLCILGAHATHIVLPYVDVMRIEKTDDPLKIGALPLNYMTAWGMLKHSNVELPPGSTILIGAASGGLGTAVAQLVQAFGMGIRMIGTCSTSKFDYVRSLGVEPIDRHSPNLVEQVRMLTNGEGVDVAYDGVCSEESLKASLAATKADVGRVVVFGVMGNIAADGSKVFRTSREIFAERLQPPRITLFVLDVQFHKTAQISEFYEIVKKVRSGELNPVVFKLLRLSQAIEAHDQLISGSSVKGKMMFIVDTDLAVQYNI</sequence>
<accession>A0ACC1SZI5</accession>
<protein>
    <submittedName>
        <fullName evidence="1">Uncharacterized protein</fullName>
    </submittedName>
</protein>
<proteinExistence type="predicted"/>
<reference evidence="1" key="1">
    <citation type="submission" date="2022-08" db="EMBL/GenBank/DDBJ databases">
        <title>Genome Sequence of Fusarium decemcellulare.</title>
        <authorList>
            <person name="Buettner E."/>
        </authorList>
    </citation>
    <scope>NUCLEOTIDE SEQUENCE</scope>
    <source>
        <strain evidence="1">Babe19</strain>
    </source>
</reference>
<name>A0ACC1SZI5_9HYPO</name>
<organism evidence="1 2">
    <name type="scientific">Fusarium decemcellulare</name>
    <dbReference type="NCBI Taxonomy" id="57161"/>
    <lineage>
        <taxon>Eukaryota</taxon>
        <taxon>Fungi</taxon>
        <taxon>Dikarya</taxon>
        <taxon>Ascomycota</taxon>
        <taxon>Pezizomycotina</taxon>
        <taxon>Sordariomycetes</taxon>
        <taxon>Hypocreomycetidae</taxon>
        <taxon>Hypocreales</taxon>
        <taxon>Nectriaceae</taxon>
        <taxon>Fusarium</taxon>
        <taxon>Fusarium decemcellulare species complex</taxon>
    </lineage>
</organism>
<evidence type="ECO:0000313" key="2">
    <source>
        <dbReference type="Proteomes" id="UP001148629"/>
    </source>
</evidence>
<keyword evidence="2" id="KW-1185">Reference proteome</keyword>
<evidence type="ECO:0000313" key="1">
    <source>
        <dbReference type="EMBL" id="KAJ3549658.1"/>
    </source>
</evidence>
<comment type="caution">
    <text evidence="1">The sequence shown here is derived from an EMBL/GenBank/DDBJ whole genome shotgun (WGS) entry which is preliminary data.</text>
</comment>